<gene>
    <name evidence="2" type="ORF">E2C01_088345</name>
</gene>
<sequence length="64" mass="7001">MYLKAAPILCLLAVAVAVMVVEGYPTFAKQDYPALNVDQYDLAMSVIADEQTLSTMTLIRGYAE</sequence>
<proteinExistence type="predicted"/>
<accession>A0A5B7JAH6</accession>
<reference evidence="2 3" key="1">
    <citation type="submission" date="2019-05" db="EMBL/GenBank/DDBJ databases">
        <title>Another draft genome of Portunus trituberculatus and its Hox gene families provides insights of decapod evolution.</title>
        <authorList>
            <person name="Jeong J.-H."/>
            <person name="Song I."/>
            <person name="Kim S."/>
            <person name="Choi T."/>
            <person name="Kim D."/>
            <person name="Ryu S."/>
            <person name="Kim W."/>
        </authorList>
    </citation>
    <scope>NUCLEOTIDE SEQUENCE [LARGE SCALE GENOMIC DNA]</scope>
    <source>
        <tissue evidence="2">Muscle</tissue>
    </source>
</reference>
<protein>
    <submittedName>
        <fullName evidence="2">Uncharacterized protein</fullName>
    </submittedName>
</protein>
<feature type="chain" id="PRO_5023026918" evidence="1">
    <location>
        <begin position="24"/>
        <end position="64"/>
    </location>
</feature>
<keyword evidence="1" id="KW-0732">Signal</keyword>
<dbReference type="Proteomes" id="UP000324222">
    <property type="component" value="Unassembled WGS sequence"/>
</dbReference>
<name>A0A5B7JAH6_PORTR</name>
<organism evidence="2 3">
    <name type="scientific">Portunus trituberculatus</name>
    <name type="common">Swimming crab</name>
    <name type="synonym">Neptunus trituberculatus</name>
    <dbReference type="NCBI Taxonomy" id="210409"/>
    <lineage>
        <taxon>Eukaryota</taxon>
        <taxon>Metazoa</taxon>
        <taxon>Ecdysozoa</taxon>
        <taxon>Arthropoda</taxon>
        <taxon>Crustacea</taxon>
        <taxon>Multicrustacea</taxon>
        <taxon>Malacostraca</taxon>
        <taxon>Eumalacostraca</taxon>
        <taxon>Eucarida</taxon>
        <taxon>Decapoda</taxon>
        <taxon>Pleocyemata</taxon>
        <taxon>Brachyura</taxon>
        <taxon>Eubrachyura</taxon>
        <taxon>Portunoidea</taxon>
        <taxon>Portunidae</taxon>
        <taxon>Portuninae</taxon>
        <taxon>Portunus</taxon>
    </lineage>
</organism>
<dbReference type="AlphaFoldDB" id="A0A5B7JAH6"/>
<comment type="caution">
    <text evidence="2">The sequence shown here is derived from an EMBL/GenBank/DDBJ whole genome shotgun (WGS) entry which is preliminary data.</text>
</comment>
<evidence type="ECO:0000313" key="2">
    <source>
        <dbReference type="EMBL" id="MPC93222.1"/>
    </source>
</evidence>
<keyword evidence="3" id="KW-1185">Reference proteome</keyword>
<evidence type="ECO:0000313" key="3">
    <source>
        <dbReference type="Proteomes" id="UP000324222"/>
    </source>
</evidence>
<feature type="signal peptide" evidence="1">
    <location>
        <begin position="1"/>
        <end position="23"/>
    </location>
</feature>
<evidence type="ECO:0000256" key="1">
    <source>
        <dbReference type="SAM" id="SignalP"/>
    </source>
</evidence>
<dbReference type="EMBL" id="VSRR010094065">
    <property type="protein sequence ID" value="MPC93222.1"/>
    <property type="molecule type" value="Genomic_DNA"/>
</dbReference>